<dbReference type="GeneID" id="20317903"/>
<feature type="region of interest" description="Disordered" evidence="1">
    <location>
        <begin position="76"/>
        <end position="103"/>
    </location>
</feature>
<keyword evidence="3" id="KW-1185">Reference proteome</keyword>
<evidence type="ECO:0000313" key="3">
    <source>
        <dbReference type="Proteomes" id="UP000054324"/>
    </source>
</evidence>
<protein>
    <submittedName>
        <fullName evidence="2">Uncharacterized protein</fullName>
    </submittedName>
</protein>
<gene>
    <name evidence="2" type="ORF">T265_03716</name>
</gene>
<proteinExistence type="predicted"/>
<reference evidence="2 3" key="1">
    <citation type="submission" date="2013-11" db="EMBL/GenBank/DDBJ databases">
        <title>Opisthorchis viverrini - life in the bile duct.</title>
        <authorList>
            <person name="Young N.D."/>
            <person name="Nagarajan N."/>
            <person name="Lin S.J."/>
            <person name="Korhonen P.K."/>
            <person name="Jex A.R."/>
            <person name="Hall R.S."/>
            <person name="Safavi-Hemami H."/>
            <person name="Kaewkong W."/>
            <person name="Bertrand D."/>
            <person name="Gao S."/>
            <person name="Seet Q."/>
            <person name="Wongkham S."/>
            <person name="Teh B.T."/>
            <person name="Wongkham C."/>
            <person name="Intapan P.M."/>
            <person name="Maleewong W."/>
            <person name="Yang X."/>
            <person name="Hu M."/>
            <person name="Wang Z."/>
            <person name="Hofmann A."/>
            <person name="Sternberg P.W."/>
            <person name="Tan P."/>
            <person name="Wang J."/>
            <person name="Gasser R.B."/>
        </authorList>
    </citation>
    <scope>NUCLEOTIDE SEQUENCE [LARGE SCALE GENOMIC DNA]</scope>
</reference>
<dbReference type="AlphaFoldDB" id="A0A075AHD6"/>
<evidence type="ECO:0000256" key="1">
    <source>
        <dbReference type="SAM" id="MobiDB-lite"/>
    </source>
</evidence>
<dbReference type="Proteomes" id="UP000054324">
    <property type="component" value="Unassembled WGS sequence"/>
</dbReference>
<accession>A0A075AHD6</accession>
<dbReference type="EMBL" id="KL596673">
    <property type="protein sequence ID" value="KER29699.1"/>
    <property type="molecule type" value="Genomic_DNA"/>
</dbReference>
<name>A0A075AHD6_OPIVI</name>
<dbReference type="RefSeq" id="XP_009166527.1">
    <property type="nucleotide sequence ID" value="XM_009168263.1"/>
</dbReference>
<dbReference type="CTD" id="20317903"/>
<evidence type="ECO:0000313" key="2">
    <source>
        <dbReference type="EMBL" id="KER29699.1"/>
    </source>
</evidence>
<organism evidence="2 3">
    <name type="scientific">Opisthorchis viverrini</name>
    <name type="common">Southeast Asian liver fluke</name>
    <dbReference type="NCBI Taxonomy" id="6198"/>
    <lineage>
        <taxon>Eukaryota</taxon>
        <taxon>Metazoa</taxon>
        <taxon>Spiralia</taxon>
        <taxon>Lophotrochozoa</taxon>
        <taxon>Platyhelminthes</taxon>
        <taxon>Trematoda</taxon>
        <taxon>Digenea</taxon>
        <taxon>Opisthorchiida</taxon>
        <taxon>Opisthorchiata</taxon>
        <taxon>Opisthorchiidae</taxon>
        <taxon>Opisthorchis</taxon>
    </lineage>
</organism>
<sequence length="252" mass="28430">MYEAEIQNAAPDKPPFEIIGFWGFARNSTWYNRLLESIHSTQIRKSNLKYSNPELANGINDISDNTVDHDICISQPPLFSQHSPPKPSVAGSVRSSRYVGRQKSRSENEILEKELAIEMKKLEIRRRKLASCKQMLLSYDSSDDENSICGDCELGFPSSKPKAEKFVAKFNSEEMERTNLSTNQPRKGDAAGIRTAADILISFRLVCLKKLVCMSSSPQRMLRRLVSCLSGLITFKLGKTELRTGFNLLSHH</sequence>
<dbReference type="KEGG" id="ovi:T265_03716"/>